<dbReference type="PANTHER" id="PTHR15160">
    <property type="entry name" value="VON HIPPEL-LINDAU PROTEIN"/>
    <property type="match status" value="1"/>
</dbReference>
<dbReference type="AlphaFoldDB" id="A0A542DD30"/>
<reference evidence="2 3" key="1">
    <citation type="submission" date="2019-06" db="EMBL/GenBank/DDBJ databases">
        <title>Sequencing the genomes of 1000 actinobacteria strains.</title>
        <authorList>
            <person name="Klenk H.-P."/>
        </authorList>
    </citation>
    <scope>NUCLEOTIDE SEQUENCE [LARGE SCALE GENOMIC DNA]</scope>
    <source>
        <strain evidence="2 3">DSM 45679</strain>
    </source>
</reference>
<comment type="caution">
    <text evidence="2">The sequence shown here is derived from an EMBL/GenBank/DDBJ whole genome shotgun (WGS) entry which is preliminary data.</text>
</comment>
<proteinExistence type="predicted"/>
<dbReference type="GO" id="GO:0004518">
    <property type="term" value="F:nuclease activity"/>
    <property type="evidence" value="ECO:0007669"/>
    <property type="project" value="InterPro"/>
</dbReference>
<feature type="domain" description="BFN" evidence="1">
    <location>
        <begin position="5"/>
        <end position="134"/>
    </location>
</feature>
<dbReference type="InterPro" id="IPR036104">
    <property type="entry name" value="BFN_sf"/>
</dbReference>
<accession>A0A542DD30</accession>
<protein>
    <recommendedName>
        <fullName evidence="1">BFN domain-containing protein</fullName>
    </recommendedName>
</protein>
<dbReference type="Proteomes" id="UP000320876">
    <property type="component" value="Unassembled WGS sequence"/>
</dbReference>
<dbReference type="InterPro" id="IPR003729">
    <property type="entry name" value="Bi_nuclease_dom"/>
</dbReference>
<dbReference type="Gene3D" id="3.10.690.10">
    <property type="entry name" value="Bifunctional nuclease domain"/>
    <property type="match status" value="1"/>
</dbReference>
<dbReference type="PROSITE" id="PS51658">
    <property type="entry name" value="BFN"/>
    <property type="match status" value="1"/>
</dbReference>
<sequence length="175" mass="18981">MVSFVVPVHLHGVVTIPARQSPVMLLRETGGERRWLAVPIAESDAEALLSAKEHVRHSRPSTVELLGRVLAEFGHQIVRVQVTDLHEDTFQARLVLDTGAEIPAHPSDAIAIGLRAGAPTEVAEAVLDVAAVQLSIIDDTARGPSEDEDEEHQIAEFRALLESAVPADFDDLPER</sequence>
<dbReference type="Pfam" id="PF02577">
    <property type="entry name" value="BFN_dom"/>
    <property type="match status" value="1"/>
</dbReference>
<name>A0A542DD30_AMYCI</name>
<dbReference type="PANTHER" id="PTHR15160:SF1">
    <property type="entry name" value="VON HIPPEL-LINDAU DISEASE TUMOR SUPPRESSOR"/>
    <property type="match status" value="1"/>
</dbReference>
<organism evidence="2 3">
    <name type="scientific">Amycolatopsis cihanbeyliensis</name>
    <dbReference type="NCBI Taxonomy" id="1128664"/>
    <lineage>
        <taxon>Bacteria</taxon>
        <taxon>Bacillati</taxon>
        <taxon>Actinomycetota</taxon>
        <taxon>Actinomycetes</taxon>
        <taxon>Pseudonocardiales</taxon>
        <taxon>Pseudonocardiaceae</taxon>
        <taxon>Amycolatopsis</taxon>
    </lineage>
</organism>
<gene>
    <name evidence="2" type="ORF">FB471_0637</name>
</gene>
<keyword evidence="3" id="KW-1185">Reference proteome</keyword>
<dbReference type="EMBL" id="VFML01000001">
    <property type="protein sequence ID" value="TQJ00980.1"/>
    <property type="molecule type" value="Genomic_DNA"/>
</dbReference>
<evidence type="ECO:0000259" key="1">
    <source>
        <dbReference type="PROSITE" id="PS51658"/>
    </source>
</evidence>
<evidence type="ECO:0000313" key="2">
    <source>
        <dbReference type="EMBL" id="TQJ00980.1"/>
    </source>
</evidence>
<dbReference type="SUPFAM" id="SSF103256">
    <property type="entry name" value="Hypothetical protein TM0160"/>
    <property type="match status" value="1"/>
</dbReference>
<evidence type="ECO:0000313" key="3">
    <source>
        <dbReference type="Proteomes" id="UP000320876"/>
    </source>
</evidence>